<evidence type="ECO:0000313" key="1">
    <source>
        <dbReference type="Ensembl" id="ENSCSAVP00000014115.1"/>
    </source>
</evidence>
<dbReference type="GeneTree" id="ENSGT00940000163040"/>
<reference evidence="1" key="2">
    <citation type="submission" date="2025-08" db="UniProtKB">
        <authorList>
            <consortium name="Ensembl"/>
        </authorList>
    </citation>
    <scope>IDENTIFICATION</scope>
</reference>
<sequence length="148" mass="16783">PSSISQLLSRFSSFEKLQRAFAWLARFKCYIAQRRWRNSPVPERMSELLSVGEIQNTTFDIVKVVQLESFAEIIASLNDFPDFVSALAAVSQPCVSYKRSRVGGRLELSSFDNDVKHPIILPSRHVVTSLIVNHYHVVAGHFGYSTRL</sequence>
<dbReference type="HOGENOM" id="CLU_131853_0_0_1"/>
<reference evidence="1" key="3">
    <citation type="submission" date="2025-09" db="UniProtKB">
        <authorList>
            <consortium name="Ensembl"/>
        </authorList>
    </citation>
    <scope>IDENTIFICATION</scope>
</reference>
<keyword evidence="2" id="KW-1185">Reference proteome</keyword>
<dbReference type="PANTHER" id="PTHR47331">
    <property type="entry name" value="PHD-TYPE DOMAIN-CONTAINING PROTEIN"/>
    <property type="match status" value="1"/>
</dbReference>
<dbReference type="OMA" id="HEDNNRN"/>
<name>H2Z950_CIOSA</name>
<proteinExistence type="predicted"/>
<dbReference type="InParanoid" id="H2Z950"/>
<dbReference type="PANTHER" id="PTHR47331:SF1">
    <property type="entry name" value="GAG-LIKE PROTEIN"/>
    <property type="match status" value="1"/>
</dbReference>
<accession>H2Z950</accession>
<dbReference type="STRING" id="51511.ENSCSAVP00000014115"/>
<protein>
    <recommendedName>
        <fullName evidence="3">Integrase zinc-binding domain-containing protein</fullName>
    </recommendedName>
</protein>
<organism evidence="1 2">
    <name type="scientific">Ciona savignyi</name>
    <name type="common">Pacific transparent sea squirt</name>
    <dbReference type="NCBI Taxonomy" id="51511"/>
    <lineage>
        <taxon>Eukaryota</taxon>
        <taxon>Metazoa</taxon>
        <taxon>Chordata</taxon>
        <taxon>Tunicata</taxon>
        <taxon>Ascidiacea</taxon>
        <taxon>Phlebobranchia</taxon>
        <taxon>Cionidae</taxon>
        <taxon>Ciona</taxon>
    </lineage>
</organism>
<evidence type="ECO:0008006" key="3">
    <source>
        <dbReference type="Google" id="ProtNLM"/>
    </source>
</evidence>
<evidence type="ECO:0000313" key="2">
    <source>
        <dbReference type="Proteomes" id="UP000007875"/>
    </source>
</evidence>
<dbReference type="Proteomes" id="UP000007875">
    <property type="component" value="Unassembled WGS sequence"/>
</dbReference>
<dbReference type="Ensembl" id="ENSCSAVT00000014278.1">
    <property type="protein sequence ID" value="ENSCSAVP00000014115.1"/>
    <property type="gene ID" value="ENSCSAVG00000008282.1"/>
</dbReference>
<dbReference type="AlphaFoldDB" id="H2Z950"/>
<reference evidence="2" key="1">
    <citation type="submission" date="2003-08" db="EMBL/GenBank/DDBJ databases">
        <authorList>
            <person name="Birren B."/>
            <person name="Nusbaum C."/>
            <person name="Abebe A."/>
            <person name="Abouelleil A."/>
            <person name="Adekoya E."/>
            <person name="Ait-zahra M."/>
            <person name="Allen N."/>
            <person name="Allen T."/>
            <person name="An P."/>
            <person name="Anderson M."/>
            <person name="Anderson S."/>
            <person name="Arachchi H."/>
            <person name="Armbruster J."/>
            <person name="Bachantsang P."/>
            <person name="Baldwin J."/>
            <person name="Barry A."/>
            <person name="Bayul T."/>
            <person name="Blitshsteyn B."/>
            <person name="Bloom T."/>
            <person name="Blye J."/>
            <person name="Boguslavskiy L."/>
            <person name="Borowsky M."/>
            <person name="Boukhgalter B."/>
            <person name="Brunache A."/>
            <person name="Butler J."/>
            <person name="Calixte N."/>
            <person name="Calvo S."/>
            <person name="Camarata J."/>
            <person name="Campo K."/>
            <person name="Chang J."/>
            <person name="Cheshatsang Y."/>
            <person name="Citroen M."/>
            <person name="Collymore A."/>
            <person name="Considine T."/>
            <person name="Cook A."/>
            <person name="Cooke P."/>
            <person name="Corum B."/>
            <person name="Cuomo C."/>
            <person name="David R."/>
            <person name="Dawoe T."/>
            <person name="Degray S."/>
            <person name="Dodge S."/>
            <person name="Dooley K."/>
            <person name="Dorje P."/>
            <person name="Dorjee K."/>
            <person name="Dorris L."/>
            <person name="Duffey N."/>
            <person name="Dupes A."/>
            <person name="Elkins T."/>
            <person name="Engels R."/>
            <person name="Erickson J."/>
            <person name="Farina A."/>
            <person name="Faro S."/>
            <person name="Ferreira P."/>
            <person name="Fischer H."/>
            <person name="Fitzgerald M."/>
            <person name="Foley K."/>
            <person name="Gage D."/>
            <person name="Galagan J."/>
            <person name="Gearin G."/>
            <person name="Gnerre S."/>
            <person name="Gnirke A."/>
            <person name="Goyette A."/>
            <person name="Graham J."/>
            <person name="Grandbois E."/>
            <person name="Gyaltsen K."/>
            <person name="Hafez N."/>
            <person name="Hagopian D."/>
            <person name="Hagos B."/>
            <person name="Hall J."/>
            <person name="Hatcher B."/>
            <person name="Heller A."/>
            <person name="Higgins H."/>
            <person name="Honan T."/>
            <person name="Horn A."/>
            <person name="Houde N."/>
            <person name="Hughes L."/>
            <person name="Hulme W."/>
            <person name="Husby E."/>
            <person name="Iliev I."/>
            <person name="Jaffe D."/>
            <person name="Jones C."/>
            <person name="Kamal M."/>
            <person name="Kamat A."/>
            <person name="Kamvysselis M."/>
            <person name="Karlsson E."/>
            <person name="Kells C."/>
            <person name="Kieu A."/>
            <person name="Kisner P."/>
            <person name="Kodira C."/>
            <person name="Kulbokas E."/>
            <person name="Labutti K."/>
            <person name="Lama D."/>
            <person name="Landers T."/>
            <person name="Leger J."/>
            <person name="Levine S."/>
            <person name="Lewis D."/>
            <person name="Lewis T."/>
            <person name="Lindblad-toh K."/>
            <person name="Liu X."/>
            <person name="Lokyitsang T."/>
            <person name="Lokyitsang Y."/>
            <person name="Lucien O."/>
            <person name="Lui A."/>
            <person name="Ma L.J."/>
            <person name="Mabbitt R."/>
            <person name="Macdonald J."/>
            <person name="Maclean C."/>
            <person name="Major J."/>
            <person name="Manning J."/>
            <person name="Marabella R."/>
            <person name="Maru K."/>
            <person name="Matthews C."/>
            <person name="Mauceli E."/>
            <person name="Mccarthy M."/>
            <person name="Mcdonough S."/>
            <person name="Mcghee T."/>
            <person name="Meldrim J."/>
            <person name="Meneus L."/>
            <person name="Mesirov J."/>
            <person name="Mihalev A."/>
            <person name="Mihova T."/>
            <person name="Mikkelsen T."/>
            <person name="Mlenga V."/>
            <person name="Moru K."/>
            <person name="Mozes J."/>
            <person name="Mulrain L."/>
            <person name="Munson G."/>
            <person name="Naylor J."/>
            <person name="Newes C."/>
            <person name="Nguyen C."/>
            <person name="Nguyen N."/>
            <person name="Nguyen T."/>
            <person name="Nicol R."/>
            <person name="Nielsen C."/>
            <person name="Nizzari M."/>
            <person name="Norbu C."/>
            <person name="Norbu N."/>
            <person name="O'donnell P."/>
            <person name="Okoawo O."/>
            <person name="O'leary S."/>
            <person name="Omotosho B."/>
            <person name="O'neill K."/>
            <person name="Osman S."/>
            <person name="Parker S."/>
            <person name="Perrin D."/>
            <person name="Phunkhang P."/>
            <person name="Piqani B."/>
            <person name="Purcell S."/>
            <person name="Rachupka T."/>
            <person name="Ramasamy U."/>
            <person name="Rameau R."/>
            <person name="Ray V."/>
            <person name="Raymond C."/>
            <person name="Retta R."/>
            <person name="Richardson S."/>
            <person name="Rise C."/>
            <person name="Rodriguez J."/>
            <person name="Rogers J."/>
            <person name="Rogov P."/>
            <person name="Rutman M."/>
            <person name="Schupbach R."/>
            <person name="Seaman C."/>
            <person name="Settipalli S."/>
            <person name="Sharpe T."/>
            <person name="Sheridan J."/>
            <person name="Sherpa N."/>
            <person name="Shi J."/>
            <person name="Smirnov S."/>
            <person name="Smith C."/>
            <person name="Sougnez C."/>
            <person name="Spencer B."/>
            <person name="Stalker J."/>
            <person name="Stange-thomann N."/>
            <person name="Stavropoulos S."/>
            <person name="Stetson K."/>
            <person name="Stone C."/>
            <person name="Stone S."/>
            <person name="Stubbs M."/>
            <person name="Talamas J."/>
            <person name="Tchuinga P."/>
            <person name="Tenzing P."/>
            <person name="Tesfaye S."/>
            <person name="Theodore J."/>
            <person name="Thoulutsang Y."/>
            <person name="Topham K."/>
            <person name="Towey S."/>
            <person name="Tsamla T."/>
            <person name="Tsomo N."/>
            <person name="Vallee D."/>
            <person name="Vassiliev H."/>
            <person name="Venkataraman V."/>
            <person name="Vinson J."/>
            <person name="Vo A."/>
            <person name="Wade C."/>
            <person name="Wang S."/>
            <person name="Wangchuk T."/>
            <person name="Wangdi T."/>
            <person name="Whittaker C."/>
            <person name="Wilkinson J."/>
            <person name="Wu Y."/>
            <person name="Wyman D."/>
            <person name="Yadav S."/>
            <person name="Yang S."/>
            <person name="Yang X."/>
            <person name="Yeager S."/>
            <person name="Yee E."/>
            <person name="Young G."/>
            <person name="Zainoun J."/>
            <person name="Zembeck L."/>
            <person name="Zimmer A."/>
            <person name="Zody M."/>
            <person name="Lander E."/>
        </authorList>
    </citation>
    <scope>NUCLEOTIDE SEQUENCE [LARGE SCALE GENOMIC DNA]</scope>
</reference>